<keyword evidence="2" id="KW-1185">Reference proteome</keyword>
<proteinExistence type="predicted"/>
<reference evidence="1 2" key="1">
    <citation type="journal article" date="2019" name="Antonie Van Leeuwenhoek">
        <title>Description of 'Ca. Methylobacter oryzae' KRF1, a novel species from the environmentally important Methylobacter clade 2.</title>
        <authorList>
            <person name="Khatri K."/>
            <person name="Mohite J.A."/>
            <person name="Pandit P.S."/>
            <person name="Bahulikar R."/>
            <person name="Rahalkar M.C."/>
        </authorList>
    </citation>
    <scope>NUCLEOTIDE SEQUENCE [LARGE SCALE GENOMIC DNA]</scope>
    <source>
        <strain evidence="1 2">KRF1</strain>
    </source>
</reference>
<evidence type="ECO:0000313" key="1">
    <source>
        <dbReference type="EMBL" id="TRX02642.1"/>
    </source>
</evidence>
<dbReference type="PANTHER" id="PTHR23076:SF97">
    <property type="entry name" value="ATP-DEPENDENT ZINC METALLOPROTEASE YME1L1"/>
    <property type="match status" value="1"/>
</dbReference>
<dbReference type="EMBL" id="RYFG02000010">
    <property type="protein sequence ID" value="TRX02642.1"/>
    <property type="molecule type" value="Genomic_DNA"/>
</dbReference>
<dbReference type="Proteomes" id="UP000733744">
    <property type="component" value="Unassembled WGS sequence"/>
</dbReference>
<comment type="caution">
    <text evidence="1">The sequence shown here is derived from an EMBL/GenBank/DDBJ whole genome shotgun (WGS) entry which is preliminary data.</text>
</comment>
<accession>A0ABY3CG18</accession>
<sequence length="142" mass="16062">MCNVQKNLIAIMPILPANFCLYLKNAWMVDSVSALKQVLIPNGHKFCLRRQAAQLSFRDAINFLRTLENIQRVDASIPQYALQESGSGVEKNLLACTVSGEAQVLFFNISGSEFIELYVGRIVARMRNFLARLWSKTAHEKQ</sequence>
<protein>
    <submittedName>
        <fullName evidence="1">Uncharacterized protein</fullName>
    </submittedName>
</protein>
<dbReference type="PANTHER" id="PTHR23076">
    <property type="entry name" value="METALLOPROTEASE M41 FTSH"/>
    <property type="match status" value="1"/>
</dbReference>
<gene>
    <name evidence="1" type="ORF">EKO24_002415</name>
</gene>
<evidence type="ECO:0000313" key="2">
    <source>
        <dbReference type="Proteomes" id="UP000733744"/>
    </source>
</evidence>
<name>A0ABY3CG18_9GAMM</name>
<organism evidence="1 2">
    <name type="scientific">Candidatus Methylobacter oryzae</name>
    <dbReference type="NCBI Taxonomy" id="2497749"/>
    <lineage>
        <taxon>Bacteria</taxon>
        <taxon>Pseudomonadati</taxon>
        <taxon>Pseudomonadota</taxon>
        <taxon>Gammaproteobacteria</taxon>
        <taxon>Methylococcales</taxon>
        <taxon>Methylococcaceae</taxon>
        <taxon>Methylobacter</taxon>
    </lineage>
</organism>
<dbReference type="RefSeq" id="WP_127027110.1">
    <property type="nucleotide sequence ID" value="NZ_RYFG02000010.1"/>
</dbReference>
<dbReference type="Gene3D" id="3.40.50.300">
    <property type="entry name" value="P-loop containing nucleotide triphosphate hydrolases"/>
    <property type="match status" value="1"/>
</dbReference>
<dbReference type="InterPro" id="IPR027417">
    <property type="entry name" value="P-loop_NTPase"/>
</dbReference>